<feature type="region of interest" description="Disordered" evidence="1">
    <location>
        <begin position="1"/>
        <end position="61"/>
    </location>
</feature>
<dbReference type="PANTHER" id="PTHR34595:SF7">
    <property type="entry name" value="SLL1039 PROTEIN"/>
    <property type="match status" value="1"/>
</dbReference>
<dbReference type="Gene3D" id="3.40.50.11290">
    <property type="match status" value="1"/>
</dbReference>
<evidence type="ECO:0000313" key="4">
    <source>
        <dbReference type="Proteomes" id="UP001213504"/>
    </source>
</evidence>
<evidence type="ECO:0000259" key="2">
    <source>
        <dbReference type="Pfam" id="PF14403"/>
    </source>
</evidence>
<dbReference type="PANTHER" id="PTHR34595">
    <property type="entry name" value="BLR5612 PROTEIN"/>
    <property type="match status" value="1"/>
</dbReference>
<dbReference type="EMBL" id="CP121270">
    <property type="protein sequence ID" value="WFP23577.1"/>
    <property type="molecule type" value="Genomic_DNA"/>
</dbReference>
<feature type="compositionally biased region" description="Low complexity" evidence="1">
    <location>
        <begin position="575"/>
        <end position="614"/>
    </location>
</feature>
<dbReference type="Proteomes" id="UP001213504">
    <property type="component" value="Chromosome"/>
</dbReference>
<name>A0AAX3T3P8_9ACTN</name>
<accession>A0AAX3T3P8</accession>
<dbReference type="Pfam" id="PF14403">
    <property type="entry name" value="CP_ATPgrasp_2"/>
    <property type="match status" value="1"/>
</dbReference>
<reference evidence="3" key="1">
    <citation type="submission" date="2023-04" db="EMBL/GenBank/DDBJ databases">
        <title>Complete genome sequence of a phthalic acid esters degrading bacterial strain.</title>
        <authorList>
            <person name="Weng L."/>
            <person name="Jia Y."/>
            <person name="Ren L."/>
        </authorList>
    </citation>
    <scope>NUCLEOTIDE SEQUENCE</scope>
    <source>
        <strain evidence="3">RL-LY01</strain>
    </source>
</reference>
<feature type="compositionally biased region" description="Polar residues" evidence="1">
    <location>
        <begin position="615"/>
        <end position="633"/>
    </location>
</feature>
<protein>
    <submittedName>
        <fullName evidence="3">Circularly permuted type 2 ATP-grasp protein</fullName>
    </submittedName>
</protein>
<proteinExistence type="predicted"/>
<dbReference type="Gene3D" id="3.30.1490.270">
    <property type="match status" value="1"/>
</dbReference>
<dbReference type="SUPFAM" id="SSF56059">
    <property type="entry name" value="Glutathione synthetase ATP-binding domain-like"/>
    <property type="match status" value="1"/>
</dbReference>
<feature type="domain" description="Circularly permuted ATP-grasp type 2" evidence="2">
    <location>
        <begin position="140"/>
        <end position="516"/>
    </location>
</feature>
<evidence type="ECO:0000313" key="3">
    <source>
        <dbReference type="EMBL" id="WFP23577.1"/>
    </source>
</evidence>
<dbReference type="InterPro" id="IPR051680">
    <property type="entry name" value="ATP-dep_Glu-Cys_Ligase-2"/>
</dbReference>
<feature type="region of interest" description="Disordered" evidence="1">
    <location>
        <begin position="560"/>
        <end position="633"/>
    </location>
</feature>
<organism evidence="3 4">
    <name type="scientific">Gordonia hongkongensis</name>
    <dbReference type="NCBI Taxonomy" id="1701090"/>
    <lineage>
        <taxon>Bacteria</taxon>
        <taxon>Bacillati</taxon>
        <taxon>Actinomycetota</taxon>
        <taxon>Actinomycetes</taxon>
        <taxon>Mycobacteriales</taxon>
        <taxon>Gordoniaceae</taxon>
        <taxon>Gordonia</taxon>
    </lineage>
</organism>
<dbReference type="RefSeq" id="WP_165629846.1">
    <property type="nucleotide sequence ID" value="NZ_CP121270.1"/>
</dbReference>
<dbReference type="AlphaFoldDB" id="A0AAX3T3P8"/>
<gene>
    <name evidence="3" type="ORF">P9A14_15600</name>
</gene>
<dbReference type="InterPro" id="IPR025841">
    <property type="entry name" value="CP_ATPgrasp_2"/>
</dbReference>
<sequence length="633" mass="68118">MTPASTSAPAKKAARKSAAAKAASSTSSGRTASAKSGSTKGSGSGSRSAKGAGDATTGENFTGNFGGYAKGPYGKAYDEMFDAAGEVRTPYRGIYKAMADEDQSDLVEARVEALGRAYLDQGVTFSLSGKERPFPLDVVPRVISAAEWNKLEAGITQRVQALELFLDDIYGEQEILRDGVLPKRLVHSCEHFHRQAANIRPPNGVRIHVAGIDLIRDENGDFRVLEDNLRSPSGVSYVLENRRAMARVFPDLFSKHKVRAVADYPSHLLRALRASAAFNEADPNIVVLTPGVANSAYFEHSLLARLMGVELVEGRDLFCRDNVVYMRTTEGEQRVDVIYRRIDDDFLDPMQFRPDSMLGVAGLLNAARAGNVVISSAVGNGVGDDKLIYTYVPEIIQYYLGEKPSLQNVDTLRCWLPDECEEVLDRIDELVVKPVEGSGGYGIVFGPDATGAELDALARKVRNDPRGWIAQPVVQLSTVPTKIGDAIRPRHVDLRPFAVNDGESVWVLPGGLTRVALPEGSLVVNSSQGGGSKDTWVLASRTSEGDRELSGAKVVTTSGVAAARPAESAPDPVHTQTQQQQQGSMMQQLGGTQQMGSMMQQLGGTQQMGGMTQQPNSTTASGDMTQQQSGDVR</sequence>
<evidence type="ECO:0000256" key="1">
    <source>
        <dbReference type="SAM" id="MobiDB-lite"/>
    </source>
</evidence>